<dbReference type="InterPro" id="IPR019286">
    <property type="entry name" value="DUF2339_TM"/>
</dbReference>
<evidence type="ECO:0000256" key="2">
    <source>
        <dbReference type="SAM" id="Phobius"/>
    </source>
</evidence>
<evidence type="ECO:0000313" key="3">
    <source>
        <dbReference type="EMBL" id="SFE42713.1"/>
    </source>
</evidence>
<name>A0A1I2AID7_9BACT</name>
<dbReference type="PANTHER" id="PTHR38434">
    <property type="entry name" value="BLL2549 PROTEIN"/>
    <property type="match status" value="1"/>
</dbReference>
<sequence>MDIKDNDEELEEKNKSKAGINEVEDLAKRIEDFKREVAEHRKRISKDDSFKNMDDDPQYKLLLDKSAFSIQDDEELDLSHYPFGHTLRHTKKKNKLEDPEYPTIDFDKITGKEYKKVYLKAFYEEDETQEEIDIENLDEKNKREIARKILAQTNKDTEEYIYENIINKVGMVILTLGVIFLINQGVETGYLAEGNRLLMGLIFAGIFGFFAHQLRDENPNLSMLFVTSTVTILYYTSYLAYRDYDLFPQFIAFTAKILITALALFFAVYHNRYILAIVALLGAYSTPFLVKANEDYVAFFIYIFVINLLIMGIAYIKRWHIINNLVFVFTLLFFDSWMNFTERTGEDVFTGGVIFATLFFLQFLAMTITRSLRPYIAKGEVKLSSLDYNFFFINAVLYCYSIYHWLSHMSLVKEYFGVFCLALGLFYGLLVVFIKPHPRHDEKLMTYSLFIALGLVSLSPLVFADTPLQLNMFWGLEAVALLWLAYRSRIQLFADASAVIFALSLIMLFTVWSRTYYFNANIDVVAFFNDAVYGSFFTVVGIGISIAILLQKAKGSMLLTFTAETYTGILGGLLIAIVYATGAIELNYHPFTNKDLTRLIIGIYNGFFVMLFWLWADRNSVSKVQTYAEYLMVILIVSYLLYGHSSTIELRNRYLEGDPATPLSHFMTHYINIGIAFVAMYLLLVSVYKKTKESNSEFASLLWVVSAVMIFHLSAELDHLVVLLGYDAANPESMGELLEDTHRLLYPILWGVISFGMMYAGMRYKIQALRMMSLVLFTAILVKFFVLDFRNISMFSRIISLIFIGGLLLFISYLYNQLRIMVLEGELDTEAVKAVLQGKQARINKDKEEREERKRVRDIQKEKAYFPEEDSKEESKFDDEPPPPEESKP</sequence>
<keyword evidence="2" id="KW-0472">Membrane</keyword>
<feature type="transmembrane region" description="Helical" evidence="2">
    <location>
        <begin position="667"/>
        <end position="688"/>
    </location>
</feature>
<feature type="transmembrane region" description="Helical" evidence="2">
    <location>
        <begin position="470"/>
        <end position="486"/>
    </location>
</feature>
<keyword evidence="4" id="KW-1185">Reference proteome</keyword>
<feature type="transmembrane region" description="Helical" evidence="2">
    <location>
        <begin position="194"/>
        <end position="211"/>
    </location>
</feature>
<feature type="transmembrane region" description="Helical" evidence="2">
    <location>
        <begin position="768"/>
        <end position="786"/>
    </location>
</feature>
<feature type="transmembrane region" description="Helical" evidence="2">
    <location>
        <begin position="744"/>
        <end position="761"/>
    </location>
</feature>
<feature type="transmembrane region" description="Helical" evidence="2">
    <location>
        <begin position="165"/>
        <end position="182"/>
    </location>
</feature>
<feature type="transmembrane region" description="Helical" evidence="2">
    <location>
        <begin position="557"/>
        <end position="584"/>
    </location>
</feature>
<feature type="transmembrane region" description="Helical" evidence="2">
    <location>
        <begin position="321"/>
        <end position="340"/>
    </location>
</feature>
<feature type="transmembrane region" description="Helical" evidence="2">
    <location>
        <begin position="532"/>
        <end position="550"/>
    </location>
</feature>
<feature type="transmembrane region" description="Helical" evidence="2">
    <location>
        <begin position="352"/>
        <end position="373"/>
    </location>
</feature>
<feature type="transmembrane region" description="Helical" evidence="2">
    <location>
        <begin position="627"/>
        <end position="647"/>
    </location>
</feature>
<dbReference type="EMBL" id="FONY01000001">
    <property type="protein sequence ID" value="SFE42713.1"/>
    <property type="molecule type" value="Genomic_DNA"/>
</dbReference>
<feature type="transmembrane region" description="Helical" evidence="2">
    <location>
        <begin position="296"/>
        <end position="316"/>
    </location>
</feature>
<organism evidence="3 4">
    <name type="scientific">Thermoflexibacter ruber</name>
    <dbReference type="NCBI Taxonomy" id="1003"/>
    <lineage>
        <taxon>Bacteria</taxon>
        <taxon>Pseudomonadati</taxon>
        <taxon>Bacteroidota</taxon>
        <taxon>Cytophagia</taxon>
        <taxon>Cytophagales</taxon>
        <taxon>Thermoflexibacteraceae</taxon>
        <taxon>Thermoflexibacter</taxon>
    </lineage>
</organism>
<feature type="transmembrane region" description="Helical" evidence="2">
    <location>
        <begin position="700"/>
        <end position="724"/>
    </location>
</feature>
<feature type="transmembrane region" description="Helical" evidence="2">
    <location>
        <begin position="596"/>
        <end position="615"/>
    </location>
</feature>
<dbReference type="Pfam" id="PF10101">
    <property type="entry name" value="DUF2339"/>
    <property type="match status" value="1"/>
</dbReference>
<evidence type="ECO:0000313" key="4">
    <source>
        <dbReference type="Proteomes" id="UP000199513"/>
    </source>
</evidence>
<feature type="transmembrane region" description="Helical" evidence="2">
    <location>
        <begin position="798"/>
        <end position="815"/>
    </location>
</feature>
<dbReference type="AlphaFoldDB" id="A0A1I2AID7"/>
<dbReference type="PANTHER" id="PTHR38434:SF1">
    <property type="entry name" value="BLL2549 PROTEIN"/>
    <property type="match status" value="1"/>
</dbReference>
<feature type="transmembrane region" description="Helical" evidence="2">
    <location>
        <begin position="446"/>
        <end position="464"/>
    </location>
</feature>
<proteinExistence type="predicted"/>
<feature type="compositionally biased region" description="Basic and acidic residues" evidence="1">
    <location>
        <begin position="873"/>
        <end position="889"/>
    </location>
</feature>
<feature type="region of interest" description="Disordered" evidence="1">
    <location>
        <begin position="842"/>
        <end position="889"/>
    </location>
</feature>
<feature type="transmembrane region" description="Helical" evidence="2">
    <location>
        <begin position="223"/>
        <end position="241"/>
    </location>
</feature>
<feature type="transmembrane region" description="Helical" evidence="2">
    <location>
        <begin position="385"/>
        <end position="403"/>
    </location>
</feature>
<keyword evidence="2" id="KW-0812">Transmembrane</keyword>
<dbReference type="RefSeq" id="WP_091538368.1">
    <property type="nucleotide sequence ID" value="NZ_FONY01000001.1"/>
</dbReference>
<feature type="transmembrane region" description="Helical" evidence="2">
    <location>
        <begin position="415"/>
        <end position="434"/>
    </location>
</feature>
<feature type="transmembrane region" description="Helical" evidence="2">
    <location>
        <begin position="247"/>
        <end position="266"/>
    </location>
</feature>
<dbReference type="OrthoDB" id="666059at2"/>
<dbReference type="Proteomes" id="UP000199513">
    <property type="component" value="Unassembled WGS sequence"/>
</dbReference>
<evidence type="ECO:0000256" key="1">
    <source>
        <dbReference type="SAM" id="MobiDB-lite"/>
    </source>
</evidence>
<feature type="transmembrane region" description="Helical" evidence="2">
    <location>
        <begin position="273"/>
        <end position="290"/>
    </location>
</feature>
<feature type="compositionally biased region" description="Basic and acidic residues" evidence="1">
    <location>
        <begin position="843"/>
        <end position="866"/>
    </location>
</feature>
<accession>A0A1I2AID7</accession>
<reference evidence="3 4" key="1">
    <citation type="submission" date="2016-10" db="EMBL/GenBank/DDBJ databases">
        <authorList>
            <person name="de Groot N.N."/>
        </authorList>
    </citation>
    <scope>NUCLEOTIDE SEQUENCE [LARGE SCALE GENOMIC DNA]</scope>
    <source>
        <strain>GEY</strain>
        <strain evidence="4">DSM 9560</strain>
    </source>
</reference>
<feature type="transmembrane region" description="Helical" evidence="2">
    <location>
        <begin position="493"/>
        <end position="512"/>
    </location>
</feature>
<keyword evidence="2" id="KW-1133">Transmembrane helix</keyword>
<dbReference type="STRING" id="1003.SAMN04488541_1001152"/>
<protein>
    <submittedName>
        <fullName evidence="3">Predicted membrane protein</fullName>
    </submittedName>
</protein>
<gene>
    <name evidence="3" type="ORF">SAMN04488541_1001152</name>
</gene>